<evidence type="ECO:0000313" key="3">
    <source>
        <dbReference type="Proteomes" id="UP000031866"/>
    </source>
</evidence>
<dbReference type="InterPro" id="IPR000182">
    <property type="entry name" value="GNAT_dom"/>
</dbReference>
<dbReference type="AlphaFoldDB" id="A0A0B5QIZ8"/>
<accession>A0A0B5QIZ8</accession>
<gene>
    <name evidence="2" type="ORF">LF65_04391</name>
</gene>
<dbReference type="RefSeq" id="WP_041898947.1">
    <property type="nucleotide sequence ID" value="NZ_CP010086.2"/>
</dbReference>
<dbReference type="KEGG" id="cbei:LF65_04391"/>
<proteinExistence type="predicted"/>
<reference evidence="3" key="1">
    <citation type="submission" date="2014-12" db="EMBL/GenBank/DDBJ databases">
        <title>Genome sequence of Clostridium beijerinckii strain 59B.</title>
        <authorList>
            <person name="Little G.T."/>
            <person name="Minton N.P."/>
        </authorList>
    </citation>
    <scope>NUCLEOTIDE SEQUENCE [LARGE SCALE GENOMIC DNA]</scope>
    <source>
        <strain evidence="3">59B</strain>
    </source>
</reference>
<name>A0A0B5QIZ8_CLOBE</name>
<sequence length="184" mass="21528">MNGSEINILTERLELRCITPLDAESIFEYRSSEEVGKFQTWRPKSLKEVEEFISEKISRIPNIPDTWYQLGIIIKETNEFIGDVGIHFCDEDNVQVEIGYTLSEKYQGKGYATEAVIGVIDYLFNVLNKHRITASVDPQNKKSITLLERIGMRKEAHFKKSFWFNNEWVDDVIYAILKEEWNIQ</sequence>
<dbReference type="GO" id="GO:0016747">
    <property type="term" value="F:acyltransferase activity, transferring groups other than amino-acyl groups"/>
    <property type="evidence" value="ECO:0007669"/>
    <property type="project" value="InterPro"/>
</dbReference>
<evidence type="ECO:0000313" key="2">
    <source>
        <dbReference type="EMBL" id="AJH00931.1"/>
    </source>
</evidence>
<protein>
    <submittedName>
        <fullName evidence="2">GNAT family acetyltransferase</fullName>
    </submittedName>
</protein>
<dbReference type="STRING" id="1520.LF65_04391"/>
<dbReference type="InterPro" id="IPR051531">
    <property type="entry name" value="N-acetyltransferase"/>
</dbReference>
<dbReference type="InterPro" id="IPR016181">
    <property type="entry name" value="Acyl_CoA_acyltransferase"/>
</dbReference>
<dbReference type="EMBL" id="CP010086">
    <property type="protein sequence ID" value="AJH00931.1"/>
    <property type="molecule type" value="Genomic_DNA"/>
</dbReference>
<dbReference type="SUPFAM" id="SSF55729">
    <property type="entry name" value="Acyl-CoA N-acyltransferases (Nat)"/>
    <property type="match status" value="1"/>
</dbReference>
<dbReference type="Proteomes" id="UP000031866">
    <property type="component" value="Chromosome"/>
</dbReference>
<feature type="domain" description="N-acetyltransferase" evidence="1">
    <location>
        <begin position="13"/>
        <end position="179"/>
    </location>
</feature>
<dbReference type="OrthoDB" id="9785602at2"/>
<dbReference type="Pfam" id="PF13302">
    <property type="entry name" value="Acetyltransf_3"/>
    <property type="match status" value="1"/>
</dbReference>
<dbReference type="PROSITE" id="PS51186">
    <property type="entry name" value="GNAT"/>
    <property type="match status" value="1"/>
</dbReference>
<keyword evidence="2" id="KW-0808">Transferase</keyword>
<evidence type="ECO:0000259" key="1">
    <source>
        <dbReference type="PROSITE" id="PS51186"/>
    </source>
</evidence>
<dbReference type="Gene3D" id="3.40.630.30">
    <property type="match status" value="1"/>
</dbReference>
<dbReference type="PANTHER" id="PTHR43792">
    <property type="entry name" value="GNAT FAMILY, PUTATIVE (AFU_ORTHOLOGUE AFUA_3G00765)-RELATED-RELATED"/>
    <property type="match status" value="1"/>
</dbReference>
<dbReference type="PANTHER" id="PTHR43792:SF1">
    <property type="entry name" value="N-ACETYLTRANSFERASE DOMAIN-CONTAINING PROTEIN"/>
    <property type="match status" value="1"/>
</dbReference>
<organism evidence="2 3">
    <name type="scientific">Clostridium beijerinckii</name>
    <name type="common">Clostridium MP</name>
    <dbReference type="NCBI Taxonomy" id="1520"/>
    <lineage>
        <taxon>Bacteria</taxon>
        <taxon>Bacillati</taxon>
        <taxon>Bacillota</taxon>
        <taxon>Clostridia</taxon>
        <taxon>Eubacteriales</taxon>
        <taxon>Clostridiaceae</taxon>
        <taxon>Clostridium</taxon>
    </lineage>
</organism>